<feature type="binding site" evidence="3">
    <location>
        <position position="339"/>
    </location>
    <ligand>
        <name>Zn(2+)</name>
        <dbReference type="ChEBI" id="CHEBI:29105"/>
    </ligand>
</feature>
<feature type="compositionally biased region" description="Basic and acidic residues" evidence="4">
    <location>
        <begin position="35"/>
        <end position="66"/>
    </location>
</feature>
<proteinExistence type="inferred from homology"/>
<gene>
    <name evidence="3" type="primary">rsgA</name>
    <name evidence="7" type="ORF">NEPTK9_001680</name>
</gene>
<feature type="binding site" evidence="3">
    <location>
        <position position="346"/>
    </location>
    <ligand>
        <name>Zn(2+)</name>
        <dbReference type="ChEBI" id="CHEBI:29105"/>
    </ligand>
</feature>
<dbReference type="Gene3D" id="1.10.40.50">
    <property type="entry name" value="Probable gtpase engc, domain 3"/>
    <property type="match status" value="1"/>
</dbReference>
<dbReference type="Gene3D" id="3.40.50.300">
    <property type="entry name" value="P-loop containing nucleotide triphosphate hydrolases"/>
    <property type="match status" value="1"/>
</dbReference>
<dbReference type="Gene3D" id="2.40.50.140">
    <property type="entry name" value="Nucleic acid-binding proteins"/>
    <property type="match status" value="1"/>
</dbReference>
<dbReference type="InterPro" id="IPR012340">
    <property type="entry name" value="NA-bd_OB-fold"/>
</dbReference>
<comment type="cofactor">
    <cofactor evidence="3">
        <name>Zn(2+)</name>
        <dbReference type="ChEBI" id="CHEBI:29105"/>
    </cofactor>
    <text evidence="3">Binds 1 zinc ion per subunit.</text>
</comment>
<dbReference type="PANTHER" id="PTHR32120">
    <property type="entry name" value="SMALL RIBOSOMAL SUBUNIT BIOGENESIS GTPASE RSGA"/>
    <property type="match status" value="1"/>
</dbReference>
<feature type="binding site" evidence="3">
    <location>
        <begin position="193"/>
        <end position="196"/>
    </location>
    <ligand>
        <name>GTP</name>
        <dbReference type="ChEBI" id="CHEBI:37565"/>
    </ligand>
</feature>
<dbReference type="PROSITE" id="PS51721">
    <property type="entry name" value="G_CP"/>
    <property type="match status" value="1"/>
</dbReference>
<evidence type="ECO:0000259" key="5">
    <source>
        <dbReference type="PROSITE" id="PS50936"/>
    </source>
</evidence>
<dbReference type="PROSITE" id="PS50936">
    <property type="entry name" value="ENGC_GTPASE"/>
    <property type="match status" value="1"/>
</dbReference>
<evidence type="ECO:0000313" key="8">
    <source>
        <dbReference type="Proteomes" id="UP001194714"/>
    </source>
</evidence>
<comment type="subcellular location">
    <subcellularLocation>
        <location evidence="3">Cytoplasm</location>
    </subcellularLocation>
</comment>
<dbReference type="Proteomes" id="UP001194714">
    <property type="component" value="Unassembled WGS sequence"/>
</dbReference>
<reference evidence="7 8" key="1">
    <citation type="submission" date="2020-01" db="EMBL/GenBank/DDBJ databases">
        <title>Draft genome sequence of Cand. Neptunochlamydia vexilliferae K9.</title>
        <authorList>
            <person name="Schulz F."/>
            <person name="Koestlbacher S."/>
            <person name="Wascher F."/>
            <person name="Pizzetti I."/>
            <person name="Horn M."/>
        </authorList>
    </citation>
    <scope>NUCLEOTIDE SEQUENCE [LARGE SCALE GENOMIC DNA]</scope>
    <source>
        <strain evidence="7 8">K9</strain>
    </source>
</reference>
<comment type="function">
    <text evidence="3">One of several proteins that assist in the late maturation steps of the functional core of the 30S ribosomal subunit. Helps release RbfA from mature subunits. May play a role in the assembly of ribosomal proteins into the subunit. Circularly permuted GTPase that catalyzes slow GTP hydrolysis, GTPase activity is stimulated by the 30S ribosomal subunit.</text>
</comment>
<dbReference type="PANTHER" id="PTHR32120:SF11">
    <property type="entry name" value="SMALL RIBOSOMAL SUBUNIT BIOGENESIS GTPASE RSGA 1, MITOCHONDRIAL-RELATED"/>
    <property type="match status" value="1"/>
</dbReference>
<evidence type="ECO:0000259" key="6">
    <source>
        <dbReference type="PROSITE" id="PS51721"/>
    </source>
</evidence>
<sequence>MAQCCRRWWDLDAQNGRESMRDDYLDYEEAFYSSGKRESRKERRQTQAKDRSKYKKTDQVKQEKTVTLGENDRRGRVLKISPDIITVTCDNTAFDCTLKGALKKEKTKQKNLIAVGDWVYFDPSQTIFHVEARTSFLRRAENLSRRKHQLIAANIDQVFIVTSLVSPKFKPLLIDRYILSAKEGNMDPIIVVNKHDLLMAPPENISADEAAAEKLVFEEFLEAYQPLDIPIVVLSVATGENLHELKALMENKTSVFSGQSGVGKTSLINAIFGSDLPIGPIALKTNKGSHTTTNAELVTLENGAFCIDTPGIKSFGLWQNDPAAILEIFPDFIPFAADCKFKTCTHIHEPECGIKKALEEKKLAPLRYASYLTLLEDTPPKEWE</sequence>
<feature type="region of interest" description="Disordered" evidence="4">
    <location>
        <begin position="33"/>
        <end position="66"/>
    </location>
</feature>
<feature type="binding site" evidence="3">
    <location>
        <position position="352"/>
    </location>
    <ligand>
        <name>Zn(2+)</name>
        <dbReference type="ChEBI" id="CHEBI:29105"/>
    </ligand>
</feature>
<keyword evidence="3" id="KW-0694">RNA-binding</keyword>
<dbReference type="EMBL" id="JAAEJV010000082">
    <property type="protein sequence ID" value="MBF5060150.1"/>
    <property type="molecule type" value="Genomic_DNA"/>
</dbReference>
<feature type="domain" description="CP-type G" evidence="6">
    <location>
        <begin position="144"/>
        <end position="315"/>
    </location>
</feature>
<dbReference type="EC" id="3.6.1.-" evidence="3"/>
<keyword evidence="3" id="KW-0479">Metal-binding</keyword>
<evidence type="ECO:0000256" key="3">
    <source>
        <dbReference type="HAMAP-Rule" id="MF_01820"/>
    </source>
</evidence>
<evidence type="ECO:0000313" key="7">
    <source>
        <dbReference type="EMBL" id="MBF5060150.1"/>
    </source>
</evidence>
<dbReference type="Pfam" id="PF03193">
    <property type="entry name" value="RsgA_GTPase"/>
    <property type="match status" value="1"/>
</dbReference>
<comment type="subunit">
    <text evidence="3">Monomer. Associates with 30S ribosomal subunit, binds 16S rRNA.</text>
</comment>
<evidence type="ECO:0000256" key="2">
    <source>
        <dbReference type="ARBA" id="ARBA00023134"/>
    </source>
</evidence>
<dbReference type="NCBIfam" id="TIGR00157">
    <property type="entry name" value="ribosome small subunit-dependent GTPase A"/>
    <property type="match status" value="1"/>
</dbReference>
<feature type="binding site" evidence="3">
    <location>
        <position position="344"/>
    </location>
    <ligand>
        <name>Zn(2+)</name>
        <dbReference type="ChEBI" id="CHEBI:29105"/>
    </ligand>
</feature>
<dbReference type="CDD" id="cd01854">
    <property type="entry name" value="YjeQ_EngC"/>
    <property type="match status" value="1"/>
</dbReference>
<accession>A0ABS0B1S3</accession>
<dbReference type="InterPro" id="IPR027417">
    <property type="entry name" value="P-loop_NTPase"/>
</dbReference>
<dbReference type="InterPro" id="IPR030378">
    <property type="entry name" value="G_CP_dom"/>
</dbReference>
<keyword evidence="3 7" id="KW-0378">Hydrolase</keyword>
<evidence type="ECO:0000256" key="4">
    <source>
        <dbReference type="SAM" id="MobiDB-lite"/>
    </source>
</evidence>
<keyword evidence="1 3" id="KW-0547">Nucleotide-binding</keyword>
<keyword evidence="3" id="KW-0699">rRNA-binding</keyword>
<keyword evidence="8" id="KW-1185">Reference proteome</keyword>
<feature type="binding site" evidence="3">
    <location>
        <begin position="258"/>
        <end position="266"/>
    </location>
    <ligand>
        <name>GTP</name>
        <dbReference type="ChEBI" id="CHEBI:37565"/>
    </ligand>
</feature>
<keyword evidence="3" id="KW-0862">Zinc</keyword>
<keyword evidence="3" id="KW-0690">Ribosome biogenesis</keyword>
<organism evidence="7 8">
    <name type="scientific">Candidatus Neptunichlamydia vexilliferae</name>
    <dbReference type="NCBI Taxonomy" id="1651774"/>
    <lineage>
        <taxon>Bacteria</taxon>
        <taxon>Pseudomonadati</taxon>
        <taxon>Chlamydiota</taxon>
        <taxon>Chlamydiia</taxon>
        <taxon>Parachlamydiales</taxon>
        <taxon>Simkaniaceae</taxon>
        <taxon>Candidatus Neptunichlamydia</taxon>
    </lineage>
</organism>
<keyword evidence="3" id="KW-0963">Cytoplasm</keyword>
<dbReference type="InterPro" id="IPR010914">
    <property type="entry name" value="RsgA_GTPase_dom"/>
</dbReference>
<dbReference type="InterPro" id="IPR004881">
    <property type="entry name" value="Ribosome_biogen_GTPase_RsgA"/>
</dbReference>
<protein>
    <recommendedName>
        <fullName evidence="3">Small ribosomal subunit biogenesis GTPase RsgA</fullName>
        <ecNumber evidence="3">3.6.1.-</ecNumber>
    </recommendedName>
</protein>
<comment type="similarity">
    <text evidence="3">Belongs to the TRAFAC class YlqF/YawG GTPase family. RsgA subfamily.</text>
</comment>
<comment type="caution">
    <text evidence="7">The sequence shown here is derived from an EMBL/GenBank/DDBJ whole genome shotgun (WGS) entry which is preliminary data.</text>
</comment>
<evidence type="ECO:0000256" key="1">
    <source>
        <dbReference type="ARBA" id="ARBA00022741"/>
    </source>
</evidence>
<name>A0ABS0B1S3_9BACT</name>
<keyword evidence="2 3" id="KW-0342">GTP-binding</keyword>
<feature type="domain" description="EngC GTPase" evidence="5">
    <location>
        <begin position="153"/>
        <end position="313"/>
    </location>
</feature>
<dbReference type="HAMAP" id="MF_01820">
    <property type="entry name" value="GTPase_RsgA"/>
    <property type="match status" value="1"/>
</dbReference>
<dbReference type="GO" id="GO:0016787">
    <property type="term" value="F:hydrolase activity"/>
    <property type="evidence" value="ECO:0007669"/>
    <property type="project" value="UniProtKB-KW"/>
</dbReference>
<dbReference type="SUPFAM" id="SSF52540">
    <property type="entry name" value="P-loop containing nucleoside triphosphate hydrolases"/>
    <property type="match status" value="1"/>
</dbReference>